<dbReference type="SUPFAM" id="SSF52540">
    <property type="entry name" value="P-loop containing nucleoside triphosphate hydrolases"/>
    <property type="match status" value="1"/>
</dbReference>
<keyword evidence="2 12" id="KW-1003">Cell membrane</keyword>
<keyword evidence="6 12" id="KW-0342">GTP-binding</keyword>
<dbReference type="Gene3D" id="3.30.70.240">
    <property type="match status" value="1"/>
</dbReference>
<evidence type="ECO:0000256" key="8">
    <source>
        <dbReference type="ARBA" id="ARBA00050293"/>
    </source>
</evidence>
<name>A0A1F5EAE0_9BACT</name>
<evidence type="ECO:0000256" key="1">
    <source>
        <dbReference type="ARBA" id="ARBA00005454"/>
    </source>
</evidence>
<dbReference type="FunFam" id="3.30.70.2570:FF:000001">
    <property type="entry name" value="Translation factor GUF1, mitochondrial"/>
    <property type="match status" value="1"/>
</dbReference>
<feature type="domain" description="Tr-type G" evidence="13">
    <location>
        <begin position="1"/>
        <end position="210"/>
    </location>
</feature>
<dbReference type="Pfam" id="PF00679">
    <property type="entry name" value="EFG_C"/>
    <property type="match status" value="1"/>
</dbReference>
<dbReference type="SUPFAM" id="SSF50447">
    <property type="entry name" value="Translation proteins"/>
    <property type="match status" value="1"/>
</dbReference>
<dbReference type="InterPro" id="IPR000795">
    <property type="entry name" value="T_Tr_GTP-bd_dom"/>
</dbReference>
<dbReference type="HAMAP" id="MF_00071">
    <property type="entry name" value="LepA"/>
    <property type="match status" value="1"/>
</dbReference>
<dbReference type="GO" id="GO:0045727">
    <property type="term" value="P:positive regulation of translation"/>
    <property type="evidence" value="ECO:0007669"/>
    <property type="project" value="UniProtKB-UniRule"/>
</dbReference>
<keyword evidence="5 12" id="KW-0648">Protein biosynthesis</keyword>
<evidence type="ECO:0000256" key="5">
    <source>
        <dbReference type="ARBA" id="ARBA00022917"/>
    </source>
</evidence>
<comment type="catalytic activity">
    <reaction evidence="8 12">
        <text>GTP + H2O = GDP + phosphate + H(+)</text>
        <dbReference type="Rhea" id="RHEA:19669"/>
        <dbReference type="ChEBI" id="CHEBI:15377"/>
        <dbReference type="ChEBI" id="CHEBI:15378"/>
        <dbReference type="ChEBI" id="CHEBI:37565"/>
        <dbReference type="ChEBI" id="CHEBI:43474"/>
        <dbReference type="ChEBI" id="CHEBI:58189"/>
        <dbReference type="EC" id="3.6.5.n1"/>
    </reaction>
</comment>
<evidence type="ECO:0000256" key="12">
    <source>
        <dbReference type="HAMAP-Rule" id="MF_00071"/>
    </source>
</evidence>
<evidence type="ECO:0000259" key="13">
    <source>
        <dbReference type="PROSITE" id="PS51722"/>
    </source>
</evidence>
<dbReference type="STRING" id="1797471.A3A71_04055"/>
<dbReference type="EMBL" id="MEZX01000003">
    <property type="protein sequence ID" value="OGD64311.1"/>
    <property type="molecule type" value="Genomic_DNA"/>
</dbReference>
<dbReference type="PROSITE" id="PS51722">
    <property type="entry name" value="G_TR_2"/>
    <property type="match status" value="1"/>
</dbReference>
<keyword evidence="3 12" id="KW-0547">Nucleotide-binding</keyword>
<dbReference type="AlphaFoldDB" id="A0A1F5EAE0"/>
<dbReference type="GO" id="GO:0003924">
    <property type="term" value="F:GTPase activity"/>
    <property type="evidence" value="ECO:0007669"/>
    <property type="project" value="UniProtKB-UniRule"/>
</dbReference>
<evidence type="ECO:0000256" key="3">
    <source>
        <dbReference type="ARBA" id="ARBA00022741"/>
    </source>
</evidence>
<dbReference type="InterPro" id="IPR013842">
    <property type="entry name" value="LepA_CTD"/>
</dbReference>
<comment type="similarity">
    <text evidence="1 12">Belongs to the TRAFAC class translation factor GTPase superfamily. Classic translation factor GTPase family. LepA subfamily.</text>
</comment>
<keyword evidence="4 12" id="KW-0378">Hydrolase</keyword>
<dbReference type="EC" id="3.6.5.n1" evidence="11 12"/>
<dbReference type="InterPro" id="IPR035647">
    <property type="entry name" value="EFG_III/V"/>
</dbReference>
<comment type="caution">
    <text evidence="14">The sequence shown here is derived from an EMBL/GenBank/DDBJ whole genome shotgun (WGS) entry which is preliminary data.</text>
</comment>
<dbReference type="InterPro" id="IPR035654">
    <property type="entry name" value="LepA_IV"/>
</dbReference>
<dbReference type="InterPro" id="IPR027417">
    <property type="entry name" value="P-loop_NTPase"/>
</dbReference>
<dbReference type="InterPro" id="IPR009000">
    <property type="entry name" value="Transl_B-barrel_sf"/>
</dbReference>
<feature type="binding site" evidence="12">
    <location>
        <begin position="13"/>
        <end position="18"/>
    </location>
    <ligand>
        <name>GTP</name>
        <dbReference type="ChEBI" id="CHEBI:37565"/>
    </ligand>
</feature>
<dbReference type="CDD" id="cd03709">
    <property type="entry name" value="lepA_C"/>
    <property type="match status" value="1"/>
</dbReference>
<evidence type="ECO:0000256" key="9">
    <source>
        <dbReference type="ARBA" id="ARBA00057626"/>
    </source>
</evidence>
<evidence type="ECO:0000256" key="7">
    <source>
        <dbReference type="ARBA" id="ARBA00023136"/>
    </source>
</evidence>
<dbReference type="NCBIfam" id="TIGR00231">
    <property type="entry name" value="small_GTP"/>
    <property type="match status" value="1"/>
</dbReference>
<dbReference type="Gene3D" id="3.30.70.2570">
    <property type="entry name" value="Elongation factor 4, C-terminal domain"/>
    <property type="match status" value="1"/>
</dbReference>
<sequence length="598" mass="65914">MQVRNFCIVAHVDHGKSTLADRLLEKTGAVKVGSGEQLLDTMELERERGITIKLNPARMFYKAKHTQTLNPKSEILNNSQNMKIENCELKTADSTGYQLNLIDTPGHVDFGYEVSRSLAAVEGVILLVDASQGVQAQTITNLNLVRDLGLKVIPVVNKIDLPTAQTEDTAKALMDLLGCDLEEIIFVSGKTGEGVDELLEEIVRRVPAPANNADKPTRALVFDSFFDQFLGVVAYVKVVDGSLNKGEMLKMGVAGVDFKAEQVGYLQLKRVETPRMANGEIGYVATGLKKVADCRVGDTIVAQNSDVGPLPGYKTVRSMVYASFFPEPEKESLLGVALGKLKLTDASLTYEPIYSKALGPGYTIGFLGLLHLEIIKERLEREFDITVLVTTPTVAYQKDGETSLEPWVGLEIVAPKNYFGPVSELAAQSRCVFLNVEYVGEQLIAYFDAPLSEIIVDFYDRLKGTTSGYASMDYQFKEYRPADLVTVDLLIGGETVDALSHQVIREKSLAFGRHMVSRLKELVPRQSFEVSIQAAIGAKILARADISALRKDVTAKLYGGDVTRKNKLLDKQKKGKKKMRLLGRVEVPSNVFVELLRR</sequence>
<dbReference type="Pfam" id="PF03144">
    <property type="entry name" value="GTP_EFTU_D2"/>
    <property type="match status" value="1"/>
</dbReference>
<evidence type="ECO:0000256" key="11">
    <source>
        <dbReference type="ARBA" id="ARBA00066744"/>
    </source>
</evidence>
<keyword evidence="7 12" id="KW-0472">Membrane</keyword>
<evidence type="ECO:0000256" key="2">
    <source>
        <dbReference type="ARBA" id="ARBA00022475"/>
    </source>
</evidence>
<dbReference type="Pfam" id="PF00009">
    <property type="entry name" value="GTP_EFTU"/>
    <property type="match status" value="1"/>
</dbReference>
<dbReference type="CDD" id="cd01890">
    <property type="entry name" value="LepA"/>
    <property type="match status" value="1"/>
</dbReference>
<dbReference type="PRINTS" id="PR00315">
    <property type="entry name" value="ELONGATNFCT"/>
</dbReference>
<dbReference type="Gene3D" id="2.40.30.10">
    <property type="entry name" value="Translation factors"/>
    <property type="match status" value="1"/>
</dbReference>
<dbReference type="Proteomes" id="UP000177481">
    <property type="component" value="Unassembled WGS sequence"/>
</dbReference>
<dbReference type="GO" id="GO:0043022">
    <property type="term" value="F:ribosome binding"/>
    <property type="evidence" value="ECO:0007669"/>
    <property type="project" value="UniProtKB-UniRule"/>
</dbReference>
<dbReference type="GO" id="GO:0005886">
    <property type="term" value="C:plasma membrane"/>
    <property type="evidence" value="ECO:0007669"/>
    <property type="project" value="UniProtKB-SubCell"/>
</dbReference>
<evidence type="ECO:0000256" key="6">
    <source>
        <dbReference type="ARBA" id="ARBA00023134"/>
    </source>
</evidence>
<dbReference type="SUPFAM" id="SSF54980">
    <property type="entry name" value="EF-G C-terminal domain-like"/>
    <property type="match status" value="2"/>
</dbReference>
<dbReference type="Pfam" id="PF06421">
    <property type="entry name" value="LepA_C"/>
    <property type="match status" value="1"/>
</dbReference>
<comment type="similarity">
    <text evidence="10">Belongs to the GTP-binding elongation factor family. LepA subfamily.</text>
</comment>
<evidence type="ECO:0000256" key="10">
    <source>
        <dbReference type="ARBA" id="ARBA00061052"/>
    </source>
</evidence>
<dbReference type="Gene3D" id="3.30.70.870">
    <property type="entry name" value="Elongation Factor G (Translational Gtpase), domain 3"/>
    <property type="match status" value="1"/>
</dbReference>
<dbReference type="InterPro" id="IPR031157">
    <property type="entry name" value="G_TR_CS"/>
</dbReference>
<dbReference type="PROSITE" id="PS00301">
    <property type="entry name" value="G_TR_1"/>
    <property type="match status" value="1"/>
</dbReference>
<dbReference type="InterPro" id="IPR000640">
    <property type="entry name" value="EFG_V-like"/>
</dbReference>
<dbReference type="InterPro" id="IPR038363">
    <property type="entry name" value="LepA_C_sf"/>
</dbReference>
<dbReference type="PANTHER" id="PTHR43512">
    <property type="entry name" value="TRANSLATION FACTOR GUF1-RELATED"/>
    <property type="match status" value="1"/>
</dbReference>
<comment type="function">
    <text evidence="9 12">Required for accurate and efficient protein synthesis under certain stress conditions. May act as a fidelity factor of the translation reaction, by catalyzing a one-codon backward translocation of tRNAs on improperly translocated ribosomes. Back-translocation proceeds from a post-translocation (POST) complex to a pre-translocation (PRE) complex, thus giving elongation factor G a second chance to translocate the tRNAs correctly. Binds to ribosomes in a GTP-dependent manner.</text>
</comment>
<dbReference type="InterPro" id="IPR006297">
    <property type="entry name" value="EF-4"/>
</dbReference>
<dbReference type="GO" id="GO:0005525">
    <property type="term" value="F:GTP binding"/>
    <property type="evidence" value="ECO:0007669"/>
    <property type="project" value="UniProtKB-UniRule"/>
</dbReference>
<evidence type="ECO:0000313" key="14">
    <source>
        <dbReference type="EMBL" id="OGD64311.1"/>
    </source>
</evidence>
<reference evidence="14 15" key="1">
    <citation type="journal article" date="2016" name="Nat. Commun.">
        <title>Thousands of microbial genomes shed light on interconnected biogeochemical processes in an aquifer system.</title>
        <authorList>
            <person name="Anantharaman K."/>
            <person name="Brown C.T."/>
            <person name="Hug L.A."/>
            <person name="Sharon I."/>
            <person name="Castelle C.J."/>
            <person name="Probst A.J."/>
            <person name="Thomas B.C."/>
            <person name="Singh A."/>
            <person name="Wilkins M.J."/>
            <person name="Karaoz U."/>
            <person name="Brodie E.L."/>
            <person name="Williams K.H."/>
            <person name="Hubbard S.S."/>
            <person name="Banfield J.F."/>
        </authorList>
    </citation>
    <scope>NUCLEOTIDE SEQUENCE [LARGE SCALE GENOMIC DNA]</scope>
</reference>
<evidence type="ECO:0000256" key="4">
    <source>
        <dbReference type="ARBA" id="ARBA00022801"/>
    </source>
</evidence>
<dbReference type="InterPro" id="IPR004161">
    <property type="entry name" value="EFTu-like_2"/>
</dbReference>
<protein>
    <recommendedName>
        <fullName evidence="11 12">Elongation factor 4</fullName>
        <shortName evidence="12">EF-4</shortName>
        <ecNumber evidence="11 12">3.6.5.n1</ecNumber>
    </recommendedName>
    <alternativeName>
        <fullName evidence="12">Ribosomal back-translocase LepA</fullName>
    </alternativeName>
</protein>
<evidence type="ECO:0000313" key="15">
    <source>
        <dbReference type="Proteomes" id="UP000177481"/>
    </source>
</evidence>
<comment type="subcellular location">
    <subcellularLocation>
        <location evidence="12">Cell membrane</location>
        <topology evidence="12">Peripheral membrane protein</topology>
        <orientation evidence="12">Cytoplasmic side</orientation>
    </subcellularLocation>
</comment>
<proteinExistence type="inferred from homology"/>
<dbReference type="FunFam" id="2.40.30.10:FF:000015">
    <property type="entry name" value="Translation factor GUF1, mitochondrial"/>
    <property type="match status" value="1"/>
</dbReference>
<dbReference type="Gene3D" id="3.40.50.300">
    <property type="entry name" value="P-loop containing nucleotide triphosphate hydrolases"/>
    <property type="match status" value="1"/>
</dbReference>
<dbReference type="GO" id="GO:0003746">
    <property type="term" value="F:translation elongation factor activity"/>
    <property type="evidence" value="ECO:0007669"/>
    <property type="project" value="UniProtKB-UniRule"/>
</dbReference>
<dbReference type="PANTHER" id="PTHR43512:SF4">
    <property type="entry name" value="TRANSLATION FACTOR GUF1 HOMOLOG, CHLOROPLASTIC"/>
    <property type="match status" value="1"/>
</dbReference>
<accession>A0A1F5EAE0</accession>
<dbReference type="InterPro" id="IPR005225">
    <property type="entry name" value="Small_GTP-bd"/>
</dbReference>
<feature type="binding site" evidence="12">
    <location>
        <begin position="157"/>
        <end position="160"/>
    </location>
    <ligand>
        <name>GTP</name>
        <dbReference type="ChEBI" id="CHEBI:37565"/>
    </ligand>
</feature>
<gene>
    <name evidence="12" type="primary">lepA</name>
    <name evidence="14" type="ORF">A3A71_04055</name>
</gene>
<organism evidence="14 15">
    <name type="scientific">Candidatus Berkelbacteria bacterium RIFCSPLOWO2_01_FULL_50_28</name>
    <dbReference type="NCBI Taxonomy" id="1797471"/>
    <lineage>
        <taxon>Bacteria</taxon>
        <taxon>Candidatus Berkelbacteria</taxon>
    </lineage>
</organism>